<evidence type="ECO:0000256" key="5">
    <source>
        <dbReference type="ARBA" id="ARBA00022692"/>
    </source>
</evidence>
<keyword evidence="9 11" id="KW-0206">Cytoskeleton</keyword>
<evidence type="ECO:0000256" key="8">
    <source>
        <dbReference type="ARBA" id="ARBA00023136"/>
    </source>
</evidence>
<accession>A0ABX6EMZ7</accession>
<evidence type="ECO:0000256" key="6">
    <source>
        <dbReference type="ARBA" id="ARBA00022989"/>
    </source>
</evidence>
<gene>
    <name evidence="11 12" type="primary">MPS2</name>
    <name evidence="12" type="ORF">FIM1_190</name>
</gene>
<feature type="coiled-coil region" evidence="11">
    <location>
        <begin position="114"/>
        <end position="141"/>
    </location>
</feature>
<evidence type="ECO:0000313" key="12">
    <source>
        <dbReference type="EMBL" id="QGN13549.1"/>
    </source>
</evidence>
<protein>
    <recommendedName>
        <fullName evidence="3 11">Monopolar spindle protein 2</fullName>
    </recommendedName>
</protein>
<evidence type="ECO:0000256" key="2">
    <source>
        <dbReference type="ARBA" id="ARBA00008916"/>
    </source>
</evidence>
<dbReference type="InterPro" id="IPR031433">
    <property type="entry name" value="Mps2"/>
</dbReference>
<keyword evidence="13" id="KW-1185">Reference proteome</keyword>
<evidence type="ECO:0000256" key="10">
    <source>
        <dbReference type="ARBA" id="ARBA00023242"/>
    </source>
</evidence>
<evidence type="ECO:0000256" key="3">
    <source>
        <dbReference type="ARBA" id="ARBA00015584"/>
    </source>
</evidence>
<reference evidence="12 13" key="1">
    <citation type="submission" date="2016-03" db="EMBL/GenBank/DDBJ databases">
        <title>How can Kluyveromyces marxianus grow so fast - potential evolutionary course in Saccharomyces Complex revealed by comparative genomics.</title>
        <authorList>
            <person name="Mo W."/>
            <person name="Lu W."/>
            <person name="Yang X."/>
            <person name="Qi J."/>
            <person name="Lv H."/>
        </authorList>
    </citation>
    <scope>NUCLEOTIDE SEQUENCE [LARGE SCALE GENOMIC DNA]</scope>
    <source>
        <strain evidence="12 13">FIM1</strain>
    </source>
</reference>
<comment type="similarity">
    <text evidence="2 11">Belongs to the MPS2 family.</text>
</comment>
<evidence type="ECO:0000256" key="9">
    <source>
        <dbReference type="ARBA" id="ARBA00023212"/>
    </source>
</evidence>
<evidence type="ECO:0000256" key="4">
    <source>
        <dbReference type="ARBA" id="ARBA00022490"/>
    </source>
</evidence>
<sequence>MDGSRFLDRAWSLLDGEKRGYIYANDIPNLIGFISNELPSKLTTSSNDKVIESWISSDPMKRVTKEEFKQVFSMLVGTSFDAAIEMAKESEVFTPNRRGSGLFGSYRRSSNDSLPDTAEQLQSLKRELQEWKDKYGFLEREFQFFLAQEKKNAKVIDNTKHEFIIGELNRKLAEQDEAIRDLKQQLDYGLVAKPIKKWINTKFLITAFLHLLPKALFLFVIVVLGCYVIPLISLTKRPVAVPASPFMRQESWWERSSMLSRIQWYFKDRMENNIERNTSELMQNYNSVFGIS</sequence>
<evidence type="ECO:0000256" key="7">
    <source>
        <dbReference type="ARBA" id="ARBA00023054"/>
    </source>
</evidence>
<feature type="transmembrane region" description="Helical" evidence="11">
    <location>
        <begin position="203"/>
        <end position="230"/>
    </location>
</feature>
<name>A0ABX6EMZ7_KLUMA</name>
<evidence type="ECO:0000256" key="11">
    <source>
        <dbReference type="RuleBase" id="RU362141"/>
    </source>
</evidence>
<keyword evidence="8 11" id="KW-0472">Membrane</keyword>
<evidence type="ECO:0000256" key="1">
    <source>
        <dbReference type="ARBA" id="ARBA00003044"/>
    </source>
</evidence>
<dbReference type="Pfam" id="PF17060">
    <property type="entry name" value="MPS2"/>
    <property type="match status" value="1"/>
</dbReference>
<proteinExistence type="inferred from homology"/>
<dbReference type="Proteomes" id="UP000422736">
    <property type="component" value="Chromosome 1"/>
</dbReference>
<keyword evidence="5 11" id="KW-0812">Transmembrane</keyword>
<keyword evidence="10 11" id="KW-0539">Nucleus</keyword>
<comment type="function">
    <text evidence="1 11">Component of the spindle pole body (SPB) required for insertion of the nascent SPB into the nuclear envelope and for the proper execution of spindle pole body (SPB) duplication.</text>
</comment>
<keyword evidence="6 11" id="KW-1133">Transmembrane helix</keyword>
<comment type="subcellular location">
    <subcellularLocation>
        <location evidence="11">Cytoplasm</location>
        <location evidence="11">Cytoskeleton</location>
        <location evidence="11">Microtubule organizing center</location>
        <location evidence="11">Spindle pole body</location>
    </subcellularLocation>
    <subcellularLocation>
        <location evidence="11">Nucleus membrane</location>
        <topology evidence="11">Single-pass membrane protein</topology>
    </subcellularLocation>
</comment>
<keyword evidence="7 11" id="KW-0175">Coiled coil</keyword>
<organism evidence="12 13">
    <name type="scientific">Kluyveromyces marxianus</name>
    <name type="common">Yeast</name>
    <name type="synonym">Candida kefyr</name>
    <dbReference type="NCBI Taxonomy" id="4911"/>
    <lineage>
        <taxon>Eukaryota</taxon>
        <taxon>Fungi</taxon>
        <taxon>Dikarya</taxon>
        <taxon>Ascomycota</taxon>
        <taxon>Saccharomycotina</taxon>
        <taxon>Saccharomycetes</taxon>
        <taxon>Saccharomycetales</taxon>
        <taxon>Saccharomycetaceae</taxon>
        <taxon>Kluyveromyces</taxon>
    </lineage>
</organism>
<keyword evidence="4 11" id="KW-0963">Cytoplasm</keyword>
<dbReference type="EMBL" id="CP015054">
    <property type="protein sequence ID" value="QGN13549.1"/>
    <property type="molecule type" value="Genomic_DNA"/>
</dbReference>
<evidence type="ECO:0000313" key="13">
    <source>
        <dbReference type="Proteomes" id="UP000422736"/>
    </source>
</evidence>